<accession>A0AAV7FXT8</accession>
<gene>
    <name evidence="2" type="ORF">IEQ34_021990</name>
</gene>
<evidence type="ECO:0000256" key="1">
    <source>
        <dbReference type="SAM" id="MobiDB-lite"/>
    </source>
</evidence>
<dbReference type="EMBL" id="JAGFBR010000019">
    <property type="protein sequence ID" value="KAH0448190.1"/>
    <property type="molecule type" value="Genomic_DNA"/>
</dbReference>
<organism evidence="2 3">
    <name type="scientific">Dendrobium chrysotoxum</name>
    <name type="common">Orchid</name>
    <dbReference type="NCBI Taxonomy" id="161865"/>
    <lineage>
        <taxon>Eukaryota</taxon>
        <taxon>Viridiplantae</taxon>
        <taxon>Streptophyta</taxon>
        <taxon>Embryophyta</taxon>
        <taxon>Tracheophyta</taxon>
        <taxon>Spermatophyta</taxon>
        <taxon>Magnoliopsida</taxon>
        <taxon>Liliopsida</taxon>
        <taxon>Asparagales</taxon>
        <taxon>Orchidaceae</taxon>
        <taxon>Epidendroideae</taxon>
        <taxon>Malaxideae</taxon>
        <taxon>Dendrobiinae</taxon>
        <taxon>Dendrobium</taxon>
    </lineage>
</organism>
<evidence type="ECO:0000313" key="3">
    <source>
        <dbReference type="Proteomes" id="UP000775213"/>
    </source>
</evidence>
<name>A0AAV7FXT8_DENCH</name>
<keyword evidence="3" id="KW-1185">Reference proteome</keyword>
<reference evidence="2 3" key="1">
    <citation type="journal article" date="2021" name="Hortic Res">
        <title>Chromosome-scale assembly of the Dendrobium chrysotoxum genome enhances the understanding of orchid evolution.</title>
        <authorList>
            <person name="Zhang Y."/>
            <person name="Zhang G.Q."/>
            <person name="Zhang D."/>
            <person name="Liu X.D."/>
            <person name="Xu X.Y."/>
            <person name="Sun W.H."/>
            <person name="Yu X."/>
            <person name="Zhu X."/>
            <person name="Wang Z.W."/>
            <person name="Zhao X."/>
            <person name="Zhong W.Y."/>
            <person name="Chen H."/>
            <person name="Yin W.L."/>
            <person name="Huang T."/>
            <person name="Niu S.C."/>
            <person name="Liu Z.J."/>
        </authorList>
    </citation>
    <scope>NUCLEOTIDE SEQUENCE [LARGE SCALE GENOMIC DNA]</scope>
    <source>
        <strain evidence="2">Lindl</strain>
    </source>
</reference>
<feature type="region of interest" description="Disordered" evidence="1">
    <location>
        <begin position="58"/>
        <end position="88"/>
    </location>
</feature>
<evidence type="ECO:0000313" key="2">
    <source>
        <dbReference type="EMBL" id="KAH0448190.1"/>
    </source>
</evidence>
<proteinExistence type="predicted"/>
<dbReference type="Proteomes" id="UP000775213">
    <property type="component" value="Unassembled WGS sequence"/>
</dbReference>
<feature type="compositionally biased region" description="Basic and acidic residues" evidence="1">
    <location>
        <begin position="63"/>
        <end position="88"/>
    </location>
</feature>
<dbReference type="AlphaFoldDB" id="A0AAV7FXT8"/>
<protein>
    <submittedName>
        <fullName evidence="2">Uncharacterized protein</fullName>
    </submittedName>
</protein>
<comment type="caution">
    <text evidence="2">The sequence shown here is derived from an EMBL/GenBank/DDBJ whole genome shotgun (WGS) entry which is preliminary data.</text>
</comment>
<sequence length="115" mass="13075">MQCYENKKVLLAIFYLGEKLKGGGLDKQGCKIVMQYEVVLTTLGVKIFISALANSAPTSRNEVSSRYDSKRRNKDVVSRNRNSVGDKKNRYRQQNIVLDNQLVELIILDDLDHQG</sequence>